<evidence type="ECO:0000256" key="3">
    <source>
        <dbReference type="ARBA" id="ARBA00022741"/>
    </source>
</evidence>
<dbReference type="NCBIfam" id="TIGR02857">
    <property type="entry name" value="CydD"/>
    <property type="match status" value="1"/>
</dbReference>
<dbReference type="InterPro" id="IPR014216">
    <property type="entry name" value="ABC_transptr_CydD"/>
</dbReference>
<comment type="subcellular location">
    <subcellularLocation>
        <location evidence="1">Cell membrane</location>
        <topology evidence="1">Multi-pass membrane protein</topology>
    </subcellularLocation>
</comment>
<feature type="transmembrane region" description="Helical" evidence="7">
    <location>
        <begin position="64"/>
        <end position="80"/>
    </location>
</feature>
<sequence length="574" mass="62578">MTATEPAGRWLQRLVQGQRRLLGLALVLALTSAVLFILQSWIIADLFGHWLQSASGAGQGAPGAGWWPILLLCLLLRPLLQFFRERLCQQASWRARNALRQLLLQRLAALGPARRALGPDAQLGSQLLEQVDALDGYISRYQVQRQLVLWVPLLLLLATAWHSLLAAALLLVTAPLVPLFMVLLGHTAAAASQRQFAALGRMSGRFLDLLRGLRTLRHLQALPAAQSAVEQAAEDYRSRTMGVLRLAFLSTAVLELFASIAIAMLALYLGMGLLGLLPWSPGEAPVSYQSALFILLLAPEFYAPLRQLGSDYHARAEARAAVEGMLPILQLEDDGEAAHRRHVSAQPGVGNPMPDGSAGAVSIHCHHLSVSDVGIPARLPPLSLQLKPGDRLLVQGPSGSGKSTLIHALLGFLPYQGELLINGQPLHSLDRSAWNARVSYLAQQPELLPGSVADNLRLAAPQATDVRLIHVLQEVGLWELLRRLPLQLNTPLGERGLGLSGGQLSRLALARLLLRDTPVWLLDEPLAHLDSDTARGIGELLERLSRGRTLLLVSHEDTGLEWLERRIRLEVGHD</sequence>
<evidence type="ECO:0000256" key="4">
    <source>
        <dbReference type="ARBA" id="ARBA00022840"/>
    </source>
</evidence>
<evidence type="ECO:0000313" key="11">
    <source>
        <dbReference type="Proteomes" id="UP000242815"/>
    </source>
</evidence>
<keyword evidence="4 10" id="KW-0067">ATP-binding</keyword>
<dbReference type="GO" id="GO:0140359">
    <property type="term" value="F:ABC-type transporter activity"/>
    <property type="evidence" value="ECO:0007669"/>
    <property type="project" value="InterPro"/>
</dbReference>
<dbReference type="AlphaFoldDB" id="A0A1I6BNU5"/>
<dbReference type="EMBL" id="FOYD01000005">
    <property type="protein sequence ID" value="SFQ82599.1"/>
    <property type="molecule type" value="Genomic_DNA"/>
</dbReference>
<evidence type="ECO:0000256" key="2">
    <source>
        <dbReference type="ARBA" id="ARBA00022692"/>
    </source>
</evidence>
<dbReference type="GO" id="GO:0016887">
    <property type="term" value="F:ATP hydrolysis activity"/>
    <property type="evidence" value="ECO:0007669"/>
    <property type="project" value="InterPro"/>
</dbReference>
<dbReference type="InterPro" id="IPR003439">
    <property type="entry name" value="ABC_transporter-like_ATP-bd"/>
</dbReference>
<evidence type="ECO:0000259" key="9">
    <source>
        <dbReference type="PROSITE" id="PS50929"/>
    </source>
</evidence>
<evidence type="ECO:0000256" key="1">
    <source>
        <dbReference type="ARBA" id="ARBA00004651"/>
    </source>
</evidence>
<dbReference type="InterPro" id="IPR036640">
    <property type="entry name" value="ABC1_TM_sf"/>
</dbReference>
<dbReference type="OrthoDB" id="9806127at2"/>
<dbReference type="RefSeq" id="WP_090538762.1">
    <property type="nucleotide sequence ID" value="NZ_FOYD01000005.1"/>
</dbReference>
<dbReference type="GO" id="GO:0042883">
    <property type="term" value="P:cysteine transport"/>
    <property type="evidence" value="ECO:0007669"/>
    <property type="project" value="InterPro"/>
</dbReference>
<accession>A0A1I6BNU5</accession>
<dbReference type="CDD" id="cd18584">
    <property type="entry name" value="ABC_6TM_AarD_CydD"/>
    <property type="match status" value="1"/>
</dbReference>
<dbReference type="Pfam" id="PF00664">
    <property type="entry name" value="ABC_membrane"/>
    <property type="match status" value="1"/>
</dbReference>
<dbReference type="PANTHER" id="PTHR24221">
    <property type="entry name" value="ATP-BINDING CASSETTE SUB-FAMILY B"/>
    <property type="match status" value="1"/>
</dbReference>
<dbReference type="InterPro" id="IPR011527">
    <property type="entry name" value="ABC1_TM_dom"/>
</dbReference>
<gene>
    <name evidence="10" type="ORF">SAMN05216578_10564</name>
</gene>
<dbReference type="GO" id="GO:0005886">
    <property type="term" value="C:plasma membrane"/>
    <property type="evidence" value="ECO:0007669"/>
    <property type="project" value="UniProtKB-SubCell"/>
</dbReference>
<dbReference type="InterPro" id="IPR027417">
    <property type="entry name" value="P-loop_NTPase"/>
</dbReference>
<dbReference type="GO" id="GO:0034040">
    <property type="term" value="F:ATPase-coupled lipid transmembrane transporter activity"/>
    <property type="evidence" value="ECO:0007669"/>
    <property type="project" value="TreeGrafter"/>
</dbReference>
<organism evidence="10 11">
    <name type="scientific">Halopseudomonas formosensis</name>
    <dbReference type="NCBI Taxonomy" id="1002526"/>
    <lineage>
        <taxon>Bacteria</taxon>
        <taxon>Pseudomonadati</taxon>
        <taxon>Pseudomonadota</taxon>
        <taxon>Gammaproteobacteria</taxon>
        <taxon>Pseudomonadales</taxon>
        <taxon>Pseudomonadaceae</taxon>
        <taxon>Halopseudomonas</taxon>
    </lineage>
</organism>
<dbReference type="Gene3D" id="3.40.50.300">
    <property type="entry name" value="P-loop containing nucleotide triphosphate hydrolases"/>
    <property type="match status" value="1"/>
</dbReference>
<evidence type="ECO:0000313" key="10">
    <source>
        <dbReference type="EMBL" id="SFQ82599.1"/>
    </source>
</evidence>
<dbReference type="SUPFAM" id="SSF90123">
    <property type="entry name" value="ABC transporter transmembrane region"/>
    <property type="match status" value="1"/>
</dbReference>
<dbReference type="STRING" id="1002526.SAMN05216578_10564"/>
<reference evidence="10 11" key="1">
    <citation type="submission" date="2016-10" db="EMBL/GenBank/DDBJ databases">
        <authorList>
            <person name="de Groot N.N."/>
        </authorList>
    </citation>
    <scope>NUCLEOTIDE SEQUENCE [LARGE SCALE GENOMIC DNA]</scope>
    <source>
        <strain evidence="10 11">JCM 18415</strain>
    </source>
</reference>
<evidence type="ECO:0000256" key="5">
    <source>
        <dbReference type="ARBA" id="ARBA00022989"/>
    </source>
</evidence>
<dbReference type="SUPFAM" id="SSF52540">
    <property type="entry name" value="P-loop containing nucleoside triphosphate hydrolases"/>
    <property type="match status" value="1"/>
</dbReference>
<dbReference type="PANTHER" id="PTHR24221:SF261">
    <property type="entry name" value="GLUTATHIONE_L-CYSTEINE TRANSPORT SYSTEM ATP-BINDING_PERMEASE PROTEIN CYDD"/>
    <property type="match status" value="1"/>
</dbReference>
<dbReference type="PROSITE" id="PS00211">
    <property type="entry name" value="ABC_TRANSPORTER_1"/>
    <property type="match status" value="1"/>
</dbReference>
<keyword evidence="6 7" id="KW-0472">Membrane</keyword>
<dbReference type="Pfam" id="PF00005">
    <property type="entry name" value="ABC_tran"/>
    <property type="match status" value="1"/>
</dbReference>
<feature type="transmembrane region" description="Helical" evidence="7">
    <location>
        <begin position="21"/>
        <end position="44"/>
    </location>
</feature>
<dbReference type="SMART" id="SM00382">
    <property type="entry name" value="AAA"/>
    <property type="match status" value="1"/>
</dbReference>
<evidence type="ECO:0000256" key="7">
    <source>
        <dbReference type="SAM" id="Phobius"/>
    </source>
</evidence>
<dbReference type="Gene3D" id="1.20.1560.10">
    <property type="entry name" value="ABC transporter type 1, transmembrane domain"/>
    <property type="match status" value="1"/>
</dbReference>
<feature type="transmembrane region" description="Helical" evidence="7">
    <location>
        <begin position="176"/>
        <end position="192"/>
    </location>
</feature>
<proteinExistence type="predicted"/>
<feature type="domain" description="ABC transmembrane type-1" evidence="9">
    <location>
        <begin position="24"/>
        <end position="317"/>
    </location>
</feature>
<dbReference type="InterPro" id="IPR017871">
    <property type="entry name" value="ABC_transporter-like_CS"/>
</dbReference>
<keyword evidence="3" id="KW-0547">Nucleotide-binding</keyword>
<protein>
    <submittedName>
        <fullName evidence="10">ATP-binding cassette, subfamily C, CydD</fullName>
    </submittedName>
</protein>
<dbReference type="Proteomes" id="UP000242815">
    <property type="component" value="Unassembled WGS sequence"/>
</dbReference>
<keyword evidence="2 7" id="KW-0812">Transmembrane</keyword>
<feature type="domain" description="ABC transporter" evidence="8">
    <location>
        <begin position="363"/>
        <end position="573"/>
    </location>
</feature>
<name>A0A1I6BNU5_9GAMM</name>
<dbReference type="InterPro" id="IPR003593">
    <property type="entry name" value="AAA+_ATPase"/>
</dbReference>
<evidence type="ECO:0000259" key="8">
    <source>
        <dbReference type="PROSITE" id="PS50893"/>
    </source>
</evidence>
<dbReference type="PROSITE" id="PS50893">
    <property type="entry name" value="ABC_TRANSPORTER_2"/>
    <property type="match status" value="1"/>
</dbReference>
<keyword evidence="5 7" id="KW-1133">Transmembrane helix</keyword>
<evidence type="ECO:0000256" key="6">
    <source>
        <dbReference type="ARBA" id="ARBA00023136"/>
    </source>
</evidence>
<feature type="transmembrane region" description="Helical" evidence="7">
    <location>
        <begin position="147"/>
        <end position="170"/>
    </location>
</feature>
<dbReference type="GO" id="GO:0005524">
    <property type="term" value="F:ATP binding"/>
    <property type="evidence" value="ECO:0007669"/>
    <property type="project" value="UniProtKB-KW"/>
</dbReference>
<feature type="transmembrane region" description="Helical" evidence="7">
    <location>
        <begin position="246"/>
        <end position="274"/>
    </location>
</feature>
<dbReference type="PROSITE" id="PS50929">
    <property type="entry name" value="ABC_TM1F"/>
    <property type="match status" value="1"/>
</dbReference>
<dbReference type="InterPro" id="IPR039421">
    <property type="entry name" value="Type_1_exporter"/>
</dbReference>